<dbReference type="AlphaFoldDB" id="A0A371QUI7"/>
<feature type="domain" description="Flavin reductase like" evidence="2">
    <location>
        <begin position="23"/>
        <end position="169"/>
    </location>
</feature>
<dbReference type="SMART" id="SM00903">
    <property type="entry name" value="Flavin_Reduct"/>
    <property type="match status" value="1"/>
</dbReference>
<evidence type="ECO:0000313" key="3">
    <source>
        <dbReference type="EMBL" id="RFA93177.1"/>
    </source>
</evidence>
<evidence type="ECO:0000256" key="1">
    <source>
        <dbReference type="ARBA" id="ARBA00001917"/>
    </source>
</evidence>
<evidence type="ECO:0000313" key="4">
    <source>
        <dbReference type="Proteomes" id="UP000257123"/>
    </source>
</evidence>
<reference evidence="3 4" key="1">
    <citation type="submission" date="2017-07" db="EMBL/GenBank/DDBJ databases">
        <title>Draft genome sequence of aerobic hyperthermophilic archaea, Pyrobaculum aerophilum YKB31 and YKB32.</title>
        <authorList>
            <person name="Mochizuki T."/>
            <person name="Berliner A.J."/>
            <person name="Yoshida-Takashima Y."/>
            <person name="Takaki Y."/>
            <person name="Nunoura T."/>
            <person name="Takai K."/>
        </authorList>
    </citation>
    <scope>NUCLEOTIDE SEQUENCE [LARGE SCALE GENOMIC DNA]</scope>
    <source>
        <strain evidence="3 4">YKB31</strain>
    </source>
</reference>
<dbReference type="PANTHER" id="PTHR43241">
    <property type="entry name" value="FLAVIN REDUCTASE DOMAIN PROTEIN"/>
    <property type="match status" value="1"/>
</dbReference>
<dbReference type="EMBL" id="NMUE01000067">
    <property type="protein sequence ID" value="RFA93177.1"/>
    <property type="molecule type" value="Genomic_DNA"/>
</dbReference>
<accession>A0A371QUI7</accession>
<protein>
    <submittedName>
        <fullName evidence="3">Flavin reductase</fullName>
    </submittedName>
</protein>
<dbReference type="Gene3D" id="2.30.110.10">
    <property type="entry name" value="Electron Transport, Fmn-binding Protein, Chain A"/>
    <property type="match status" value="1"/>
</dbReference>
<comment type="cofactor">
    <cofactor evidence="1">
        <name>FMN</name>
        <dbReference type="ChEBI" id="CHEBI:58210"/>
    </cofactor>
</comment>
<dbReference type="InterPro" id="IPR012349">
    <property type="entry name" value="Split_barrel_FMN-bd"/>
</dbReference>
<proteinExistence type="predicted"/>
<dbReference type="PANTHER" id="PTHR43241:SF1">
    <property type="entry name" value="FLAVIN REDUCTASE LIKE DOMAIN-CONTAINING PROTEIN"/>
    <property type="match status" value="1"/>
</dbReference>
<dbReference type="InterPro" id="IPR002563">
    <property type="entry name" value="Flavin_Rdtase-like_dom"/>
</dbReference>
<name>A0A371QUI7_9CREN</name>
<organism evidence="3 4">
    <name type="scientific">Pyrobaculum aerophilum</name>
    <dbReference type="NCBI Taxonomy" id="13773"/>
    <lineage>
        <taxon>Archaea</taxon>
        <taxon>Thermoproteota</taxon>
        <taxon>Thermoprotei</taxon>
        <taxon>Thermoproteales</taxon>
        <taxon>Thermoproteaceae</taxon>
        <taxon>Pyrobaculum</taxon>
    </lineage>
</organism>
<comment type="caution">
    <text evidence="3">The sequence shown here is derived from an EMBL/GenBank/DDBJ whole genome shotgun (WGS) entry which is preliminary data.</text>
</comment>
<dbReference type="InterPro" id="IPR053310">
    <property type="entry name" value="Flavoredoxin-like"/>
</dbReference>
<dbReference type="RefSeq" id="WP_116422056.1">
    <property type="nucleotide sequence ID" value="NZ_NMUE01000067.1"/>
</dbReference>
<dbReference type="Pfam" id="PF01613">
    <property type="entry name" value="Flavin_Reduct"/>
    <property type="match status" value="1"/>
</dbReference>
<dbReference type="Proteomes" id="UP000257123">
    <property type="component" value="Unassembled WGS sequence"/>
</dbReference>
<sequence length="256" mass="28463">MDARNSHTHKAEVKEVNPELFHYIIYPAAVPIIVAKNGEEIGAMPAVWTTAVSVNPPLLLTALAPERRTYRIVRESGYFTVNYLDFSKTEALALLGDVSARFAPDKFEKAGVKFSPARRIPSAAIEGASAVIECSLKTVLDVGGDHDIFIGRVEAAYVIDDFTDGGWSLEKYKPILYVGRTRRPGPVKRRFATVGQIVEVEYGRGMQQAVEESRKAYRITEEAVRELATKLGRPPEDVAYLLLDVIKNLLGSRWKK</sequence>
<evidence type="ECO:0000259" key="2">
    <source>
        <dbReference type="SMART" id="SM00903"/>
    </source>
</evidence>
<gene>
    <name evidence="3" type="ORF">CGL51_13330</name>
</gene>
<dbReference type="GO" id="GO:0010181">
    <property type="term" value="F:FMN binding"/>
    <property type="evidence" value="ECO:0007669"/>
    <property type="project" value="InterPro"/>
</dbReference>
<dbReference type="SUPFAM" id="SSF50475">
    <property type="entry name" value="FMN-binding split barrel"/>
    <property type="match status" value="1"/>
</dbReference>